<dbReference type="GO" id="GO:0034975">
    <property type="term" value="P:protein folding in endoplasmic reticulum"/>
    <property type="evidence" value="ECO:0007669"/>
    <property type="project" value="EnsemblFungi"/>
</dbReference>
<evidence type="ECO:0000313" key="8">
    <source>
        <dbReference type="EMBL" id="CCH59053.1"/>
    </source>
</evidence>
<dbReference type="KEGG" id="tbl:TBLA_0B02110"/>
<dbReference type="GO" id="GO:0005739">
    <property type="term" value="C:mitochondrion"/>
    <property type="evidence" value="ECO:0007669"/>
    <property type="project" value="EnsemblFungi"/>
</dbReference>
<dbReference type="Gene3D" id="3.90.700.10">
    <property type="entry name" value="Succinate dehydrogenase/fumarate reductase flavoprotein, catalytic domain"/>
    <property type="match status" value="1"/>
</dbReference>
<comment type="cofactor">
    <cofactor evidence="6">
        <name>FAD</name>
        <dbReference type="ChEBI" id="CHEBI:57692"/>
    </cofactor>
    <text evidence="6">Binds 1 FAD per monomer.</text>
</comment>
<dbReference type="GeneID" id="14494660"/>
<dbReference type="GO" id="GO:0046443">
    <property type="term" value="P:FAD metabolic process"/>
    <property type="evidence" value="ECO:0007669"/>
    <property type="project" value="EnsemblFungi"/>
</dbReference>
<dbReference type="Pfam" id="PF00890">
    <property type="entry name" value="FAD_binding_2"/>
    <property type="match status" value="1"/>
</dbReference>
<proteinExistence type="inferred from homology"/>
<accession>I2GY51</accession>
<evidence type="ECO:0000259" key="7">
    <source>
        <dbReference type="Pfam" id="PF00890"/>
    </source>
</evidence>
<dbReference type="GO" id="GO:0010181">
    <property type="term" value="F:FMN binding"/>
    <property type="evidence" value="ECO:0007669"/>
    <property type="project" value="InterPro"/>
</dbReference>
<dbReference type="HOGENOM" id="CLU_011398_4_5_1"/>
<dbReference type="InterPro" id="IPR027477">
    <property type="entry name" value="Succ_DH/fumarate_Rdtase_cat_sf"/>
</dbReference>
<comment type="function">
    <text evidence="6">Irreversibly catalyzes the reduction of fumarate to succinate.</text>
</comment>
<dbReference type="SUPFAM" id="SSF51905">
    <property type="entry name" value="FAD/NAD(P)-binding domain"/>
    <property type="match status" value="1"/>
</dbReference>
<dbReference type="OrthoDB" id="10254877at2759"/>
<gene>
    <name evidence="8" type="primary">TBLA0B02110</name>
    <name evidence="8" type="ORF">TBLA_0B02110</name>
</gene>
<evidence type="ECO:0000256" key="2">
    <source>
        <dbReference type="ARBA" id="ARBA00022630"/>
    </source>
</evidence>
<dbReference type="GO" id="GO:0005783">
    <property type="term" value="C:endoplasmic reticulum"/>
    <property type="evidence" value="ECO:0007669"/>
    <property type="project" value="EnsemblFungi"/>
</dbReference>
<dbReference type="SUPFAM" id="SSF56425">
    <property type="entry name" value="Succinate dehydrogenase/fumarate reductase flavoprotein, catalytic domain"/>
    <property type="match status" value="1"/>
</dbReference>
<reference evidence="8 9" key="1">
    <citation type="journal article" date="2011" name="Proc. Natl. Acad. Sci. U.S.A.">
        <title>Evolutionary erosion of yeast sex chromosomes by mating-type switching accidents.</title>
        <authorList>
            <person name="Gordon J.L."/>
            <person name="Armisen D."/>
            <person name="Proux-Wera E."/>
            <person name="Oheigeartaigh S.S."/>
            <person name="Byrne K.P."/>
            <person name="Wolfe K.H."/>
        </authorList>
    </citation>
    <scope>NUCLEOTIDE SEQUENCE [LARGE SCALE GENOMIC DNA]</scope>
    <source>
        <strain evidence="9">ATCC 34711 / CBS 6284 / DSM 70876 / NBRC 10599 / NRRL Y-10934 / UCD 77-7</strain>
    </source>
</reference>
<dbReference type="InterPro" id="IPR050315">
    <property type="entry name" value="FAD-oxidoreductase_2"/>
</dbReference>
<dbReference type="FunFam" id="3.90.700.10:FF:000007">
    <property type="entry name" value="NADH-dependent fumarate reductase"/>
    <property type="match status" value="1"/>
</dbReference>
<dbReference type="eggNOG" id="KOG2404">
    <property type="taxonomic scope" value="Eukaryota"/>
</dbReference>
<evidence type="ECO:0000256" key="6">
    <source>
        <dbReference type="RuleBase" id="RU366062"/>
    </source>
</evidence>
<dbReference type="InterPro" id="IPR003953">
    <property type="entry name" value="FAD-dep_OxRdtase_2_FAD-bd"/>
</dbReference>
<keyword evidence="9" id="KW-1185">Reference proteome</keyword>
<keyword evidence="2 6" id="KW-0285">Flavoprotein</keyword>
<dbReference type="InParanoid" id="I2GY51"/>
<evidence type="ECO:0000256" key="3">
    <source>
        <dbReference type="ARBA" id="ARBA00022827"/>
    </source>
</evidence>
<dbReference type="InterPro" id="IPR036188">
    <property type="entry name" value="FAD/NAD-bd_sf"/>
</dbReference>
<evidence type="ECO:0000256" key="5">
    <source>
        <dbReference type="ARBA" id="ARBA00050832"/>
    </source>
</evidence>
<name>I2GY51_HENB6</name>
<comment type="catalytic activity">
    <reaction evidence="5 6">
        <text>succinate + NAD(+) = fumarate + NADH + H(+)</text>
        <dbReference type="Rhea" id="RHEA:18281"/>
        <dbReference type="ChEBI" id="CHEBI:15378"/>
        <dbReference type="ChEBI" id="CHEBI:29806"/>
        <dbReference type="ChEBI" id="CHEBI:30031"/>
        <dbReference type="ChEBI" id="CHEBI:57540"/>
        <dbReference type="ChEBI" id="CHEBI:57945"/>
        <dbReference type="EC" id="1.3.1.6"/>
    </reaction>
</comment>
<dbReference type="GO" id="GO:0016156">
    <property type="term" value="F:fumarate reductase (NADH) activity"/>
    <property type="evidence" value="ECO:0007669"/>
    <property type="project" value="UniProtKB-EC"/>
</dbReference>
<dbReference type="EMBL" id="HE806317">
    <property type="protein sequence ID" value="CCH59053.1"/>
    <property type="molecule type" value="Genomic_DNA"/>
</dbReference>
<dbReference type="Gene3D" id="3.50.50.60">
    <property type="entry name" value="FAD/NAD(P)-binding domain"/>
    <property type="match status" value="1"/>
</dbReference>
<sequence>MINLKKKTILSLLVTIFVAYSILSNDNLKSIFNINKSNNSLKTEPVVIIGTGLAGLSAAYEILSTNPEVKVILLEKQAFVGGNSMKASSGINGLFSSIQKHFNIEDSIEAFLEDTTKSASNLGDKKLMEKLVFDSPSVIPWIQEKLGLKMDRLSQLGGHSFPRTHRSDTKLPPGVELIKTLNDKLKAFANDHPGTLIFSFNSNVIDLNINSKDEVAEVIYLDNNDKSKPSVEKSIKTSNVLFATGGFGFSKEMLDKYAPQLKHLPTTNGEQTTGDGQRLLERLGAELIDMDQIQVHPTGFIDPNDRSNNWKFLAAEALRGLGGILLNPKDGKRFVNELETRDVVTNAIQTYCPKDGKAFLVMSKDLYQEYINNMKFYESKGLIQLHTIKTFIEDYNIPISEAELIQELKEYHILPEKSLGRKVFLNNFGPDINSSSELYIGEITPVVHFTMGGVKFNTNSEILGKNNEPLAKGLYGAGEVTGGVHGHNRLGGSSLLECVVFGRTAAKNILKNF</sequence>
<organism evidence="8 9">
    <name type="scientific">Henningerozyma blattae (strain ATCC 34711 / CBS 6284 / DSM 70876 / NBRC 10599 / NRRL Y-10934 / UCD 77-7)</name>
    <name type="common">Yeast</name>
    <name type="synonym">Tetrapisispora blattae</name>
    <dbReference type="NCBI Taxonomy" id="1071380"/>
    <lineage>
        <taxon>Eukaryota</taxon>
        <taxon>Fungi</taxon>
        <taxon>Dikarya</taxon>
        <taxon>Ascomycota</taxon>
        <taxon>Saccharomycotina</taxon>
        <taxon>Saccharomycetes</taxon>
        <taxon>Saccharomycetales</taxon>
        <taxon>Saccharomycetaceae</taxon>
        <taxon>Henningerozyma</taxon>
    </lineage>
</organism>
<keyword evidence="3 6" id="KW-0274">FAD</keyword>
<evidence type="ECO:0000256" key="1">
    <source>
        <dbReference type="ARBA" id="ARBA00008040"/>
    </source>
</evidence>
<protein>
    <recommendedName>
        <fullName evidence="6">Fumarate reductase</fullName>
        <ecNumber evidence="6">1.3.1.6</ecNumber>
    </recommendedName>
</protein>
<evidence type="ECO:0000256" key="4">
    <source>
        <dbReference type="ARBA" id="ARBA00023002"/>
    </source>
</evidence>
<dbReference type="InterPro" id="IPR010960">
    <property type="entry name" value="Flavocytochrome_c"/>
</dbReference>
<comment type="similarity">
    <text evidence="1 6">Belongs to the FAD-dependent oxidoreductase 2 family. FRD/SDH subfamily.</text>
</comment>
<feature type="domain" description="FAD-dependent oxidoreductase 2 FAD-binding" evidence="7">
    <location>
        <begin position="46"/>
        <end position="495"/>
    </location>
</feature>
<dbReference type="PANTHER" id="PTHR43400">
    <property type="entry name" value="FUMARATE REDUCTASE"/>
    <property type="match status" value="1"/>
</dbReference>
<evidence type="ECO:0000313" key="9">
    <source>
        <dbReference type="Proteomes" id="UP000002866"/>
    </source>
</evidence>
<dbReference type="STRING" id="1071380.I2GY51"/>
<dbReference type="AlphaFoldDB" id="I2GY51"/>
<dbReference type="Proteomes" id="UP000002866">
    <property type="component" value="Chromosome 2"/>
</dbReference>
<dbReference type="RefSeq" id="XP_004178572.1">
    <property type="nucleotide sequence ID" value="XM_004178524.1"/>
</dbReference>
<keyword evidence="4 6" id="KW-0560">Oxidoreductase</keyword>
<dbReference type="NCBIfam" id="TIGR01813">
    <property type="entry name" value="flavo_cyto_c"/>
    <property type="match status" value="1"/>
</dbReference>
<dbReference type="EC" id="1.3.1.6" evidence="6"/>
<dbReference type="PANTHER" id="PTHR43400:SF7">
    <property type="entry name" value="FAD-DEPENDENT OXIDOREDUCTASE 2 FAD BINDING DOMAIN-CONTAINING PROTEIN"/>
    <property type="match status" value="1"/>
</dbReference>